<keyword evidence="3" id="KW-1185">Reference proteome</keyword>
<dbReference type="Pfam" id="PF06078">
    <property type="entry name" value="DUF937"/>
    <property type="match status" value="1"/>
</dbReference>
<sequence length="247" mass="26968">MYTFTDLMRQAQHGQAIENFASQFGMTPNDIEKLMATMLPVYAMGMQRRMTMPNADPFGLFALMRTGPFKAAFDSYDAAVAKTTQDAGIEAMAKIFGSREAAKAIAEQAAMMTGIGTDIVNRMMPMMTSVLLGGLGKEIDKGPFVAMMEAWQKGFSGQAENKPGAASAAPFNPFTAPMDAFMKGFSAGKPEHAPEPEPEPEPELPPEPDFQNTGVAALKHMFDAGMELQETNRKAFERILETYQQRA</sequence>
<dbReference type="RefSeq" id="WP_099554926.1">
    <property type="nucleotide sequence ID" value="NZ_LT960614.1"/>
</dbReference>
<dbReference type="KEGG" id="hdi:HDIA_0986"/>
<name>A0A2C9D2G3_9HYPH</name>
<feature type="region of interest" description="Disordered" evidence="1">
    <location>
        <begin position="182"/>
        <end position="216"/>
    </location>
</feature>
<dbReference type="InterPro" id="IPR009282">
    <property type="entry name" value="DUF937"/>
</dbReference>
<feature type="compositionally biased region" description="Acidic residues" evidence="1">
    <location>
        <begin position="196"/>
        <end position="206"/>
    </location>
</feature>
<dbReference type="AlphaFoldDB" id="A0A2C9D2G3"/>
<evidence type="ECO:0008006" key="4">
    <source>
        <dbReference type="Google" id="ProtNLM"/>
    </source>
</evidence>
<evidence type="ECO:0000313" key="3">
    <source>
        <dbReference type="Proteomes" id="UP000223606"/>
    </source>
</evidence>
<gene>
    <name evidence="2" type="ORF">HDIA_0986</name>
</gene>
<dbReference type="OrthoDB" id="5526542at2"/>
<reference evidence="3" key="1">
    <citation type="submission" date="2017-09" db="EMBL/GenBank/DDBJ databases">
        <title>Genome sequence of Nannocystis excedens DSM 71.</title>
        <authorList>
            <person name="Blom J."/>
        </authorList>
    </citation>
    <scope>NUCLEOTIDE SEQUENCE [LARGE SCALE GENOMIC DNA]</scope>
    <source>
        <strain evidence="3">type strain: E19</strain>
    </source>
</reference>
<organism evidence="2 3">
    <name type="scientific">Hartmannibacter diazotrophicus</name>
    <dbReference type="NCBI Taxonomy" id="1482074"/>
    <lineage>
        <taxon>Bacteria</taxon>
        <taxon>Pseudomonadati</taxon>
        <taxon>Pseudomonadota</taxon>
        <taxon>Alphaproteobacteria</taxon>
        <taxon>Hyphomicrobiales</taxon>
        <taxon>Pleomorphomonadaceae</taxon>
        <taxon>Hartmannibacter</taxon>
    </lineage>
</organism>
<evidence type="ECO:0000256" key="1">
    <source>
        <dbReference type="SAM" id="MobiDB-lite"/>
    </source>
</evidence>
<dbReference type="Proteomes" id="UP000223606">
    <property type="component" value="Chromosome 1"/>
</dbReference>
<protein>
    <recommendedName>
        <fullName evidence="4">DUF937 domain-containing protein</fullName>
    </recommendedName>
</protein>
<proteinExistence type="predicted"/>
<evidence type="ECO:0000313" key="2">
    <source>
        <dbReference type="EMBL" id="SON54527.1"/>
    </source>
</evidence>
<dbReference type="EMBL" id="LT960614">
    <property type="protein sequence ID" value="SON54527.1"/>
    <property type="molecule type" value="Genomic_DNA"/>
</dbReference>
<accession>A0A2C9D2G3</accession>